<reference evidence="1 2" key="1">
    <citation type="journal article" date="2005" name="Int. J. Syst. Evol. Microbiol.">
        <title>Bacillus litoralis sp. nov., isolated from a tidal flat of the Yellow Sea in Korea.</title>
        <authorList>
            <person name="Yoon J.H."/>
            <person name="Oh T.K."/>
        </authorList>
    </citation>
    <scope>NUCLEOTIDE SEQUENCE [LARGE SCALE GENOMIC DNA]</scope>
    <source>
        <strain evidence="1 2">SW-211</strain>
    </source>
</reference>
<evidence type="ECO:0000313" key="2">
    <source>
        <dbReference type="Proteomes" id="UP000321363"/>
    </source>
</evidence>
<dbReference type="EMBL" id="VOQF01000008">
    <property type="protein sequence ID" value="TXC89751.1"/>
    <property type="molecule type" value="Genomic_DNA"/>
</dbReference>
<accession>A0A5C6VWW3</accession>
<dbReference type="RefSeq" id="WP_146949549.1">
    <property type="nucleotide sequence ID" value="NZ_VOQF01000008.1"/>
</dbReference>
<organism evidence="1 2">
    <name type="scientific">Metabacillus litoralis</name>
    <dbReference type="NCBI Taxonomy" id="152268"/>
    <lineage>
        <taxon>Bacteria</taxon>
        <taxon>Bacillati</taxon>
        <taxon>Bacillota</taxon>
        <taxon>Bacilli</taxon>
        <taxon>Bacillales</taxon>
        <taxon>Bacillaceae</taxon>
        <taxon>Metabacillus</taxon>
    </lineage>
</organism>
<dbReference type="Proteomes" id="UP000321363">
    <property type="component" value="Unassembled WGS sequence"/>
</dbReference>
<comment type="caution">
    <text evidence="1">The sequence shown here is derived from an EMBL/GenBank/DDBJ whole genome shotgun (WGS) entry which is preliminary data.</text>
</comment>
<gene>
    <name evidence="1" type="ORF">FS935_15405</name>
</gene>
<name>A0A5C6VWW3_9BACI</name>
<dbReference type="OrthoDB" id="2881824at2"/>
<sequence length="105" mass="11819">MNKQLSINLQIENQLRIDQVIKINQLAKSYNGKIYLLTKNKSEINAGSLPTLITYLLTVKSGQVLSVVIDGPYPQLKLNDLKQICSSTVVMQNHRVLQPALKMKI</sequence>
<protein>
    <recommendedName>
        <fullName evidence="3">HPr domain-containing protein</fullName>
    </recommendedName>
</protein>
<evidence type="ECO:0008006" key="3">
    <source>
        <dbReference type="Google" id="ProtNLM"/>
    </source>
</evidence>
<dbReference type="Gene3D" id="3.30.1340.10">
    <property type="entry name" value="HPr-like"/>
    <property type="match status" value="1"/>
</dbReference>
<dbReference type="InterPro" id="IPR035895">
    <property type="entry name" value="HPr-like_sf"/>
</dbReference>
<evidence type="ECO:0000313" key="1">
    <source>
        <dbReference type="EMBL" id="TXC89751.1"/>
    </source>
</evidence>
<dbReference type="AlphaFoldDB" id="A0A5C6VWW3"/>
<proteinExistence type="predicted"/>
<keyword evidence="2" id="KW-1185">Reference proteome</keyword>